<dbReference type="SUPFAM" id="SSF53187">
    <property type="entry name" value="Zn-dependent exopeptidases"/>
    <property type="match status" value="1"/>
</dbReference>
<dbReference type="EMBL" id="FJNR01000003">
    <property type="protein sequence ID" value="CZQ56636.1"/>
    <property type="molecule type" value="Genomic_DNA"/>
</dbReference>
<dbReference type="Pfam" id="PF05343">
    <property type="entry name" value="Peptidase_M42"/>
    <property type="match status" value="1"/>
</dbReference>
<sequence length="67" mass="7272">MSPGGTDGGEIHKANIGIPTAVIGVCARYIHSTDSVFDIRDYFAARSLLSEAICNLDNNQIETLQYK</sequence>
<keyword evidence="3" id="KW-0031">Aminopeptidase</keyword>
<keyword evidence="3" id="KW-0645">Protease</keyword>
<protein>
    <submittedName>
        <fullName evidence="3">Glutamyl aminopeptidase; Deblocking aminopeptidase</fullName>
        <ecNumber evidence="3">3.4.11.7</ecNumber>
    </submittedName>
</protein>
<accession>A0AB72YWB4</accession>
<evidence type="ECO:0000256" key="2">
    <source>
        <dbReference type="ARBA" id="ARBA00022801"/>
    </source>
</evidence>
<proteinExistence type="predicted"/>
<dbReference type="AlphaFoldDB" id="A0AB72YWB4"/>
<dbReference type="InterPro" id="IPR051464">
    <property type="entry name" value="Peptidase_M42_aminopept"/>
</dbReference>
<dbReference type="GO" id="GO:0046872">
    <property type="term" value="F:metal ion binding"/>
    <property type="evidence" value="ECO:0007669"/>
    <property type="project" value="UniProtKB-KW"/>
</dbReference>
<evidence type="ECO:0000256" key="1">
    <source>
        <dbReference type="ARBA" id="ARBA00022723"/>
    </source>
</evidence>
<keyword evidence="2 3" id="KW-0378">Hydrolase</keyword>
<evidence type="ECO:0000313" key="3">
    <source>
        <dbReference type="EMBL" id="CZQ56636.1"/>
    </source>
</evidence>
<dbReference type="InterPro" id="IPR008007">
    <property type="entry name" value="Peptidase_M42"/>
</dbReference>
<dbReference type="PANTHER" id="PTHR32481:SF0">
    <property type="entry name" value="AMINOPEPTIDASE YPDE-RELATED"/>
    <property type="match status" value="1"/>
</dbReference>
<dbReference type="Gene3D" id="3.40.630.10">
    <property type="entry name" value="Zn peptidases"/>
    <property type="match status" value="1"/>
</dbReference>
<keyword evidence="1" id="KW-0479">Metal-binding</keyword>
<dbReference type="PANTHER" id="PTHR32481">
    <property type="entry name" value="AMINOPEPTIDASE"/>
    <property type="match status" value="1"/>
</dbReference>
<reference evidence="3" key="1">
    <citation type="submission" date="2016-02" db="EMBL/GenBank/DDBJ databases">
        <authorList>
            <consortium name="Pathogen Informatics"/>
        </authorList>
    </citation>
    <scope>NUCLEOTIDE SEQUENCE</scope>
    <source>
        <strain evidence="3">1943STDY5698364</strain>
    </source>
</reference>
<name>A0AB72YWB4_STAAU</name>
<organism evidence="3">
    <name type="scientific">Staphylococcus aureus</name>
    <dbReference type="NCBI Taxonomy" id="1280"/>
    <lineage>
        <taxon>Bacteria</taxon>
        <taxon>Bacillati</taxon>
        <taxon>Bacillota</taxon>
        <taxon>Bacilli</taxon>
        <taxon>Bacillales</taxon>
        <taxon>Staphylococcaceae</taxon>
        <taxon>Staphylococcus</taxon>
    </lineage>
</organism>
<dbReference type="EC" id="3.4.11.7" evidence="3"/>
<comment type="caution">
    <text evidence="3">The sequence shown here is derived from an EMBL/GenBank/DDBJ whole genome shotgun (WGS) entry which is preliminary data.</text>
</comment>
<dbReference type="GO" id="GO:0004230">
    <property type="term" value="F:glutamyl aminopeptidase activity"/>
    <property type="evidence" value="ECO:0007669"/>
    <property type="project" value="UniProtKB-EC"/>
</dbReference>
<dbReference type="Proteomes" id="UP000070985">
    <property type="component" value="Unassembled WGS sequence"/>
</dbReference>
<gene>
    <name evidence="3" type="primary">pepA_2</name>
    <name evidence="3" type="ORF">ERS391062_00760</name>
</gene>